<feature type="compositionally biased region" description="Basic and acidic residues" evidence="1">
    <location>
        <begin position="27"/>
        <end position="39"/>
    </location>
</feature>
<keyword evidence="3" id="KW-1185">Reference proteome</keyword>
<organism evidence="2 3">
    <name type="scientific">Dokdonella koreensis DS-123</name>
    <dbReference type="NCBI Taxonomy" id="1300342"/>
    <lineage>
        <taxon>Bacteria</taxon>
        <taxon>Pseudomonadati</taxon>
        <taxon>Pseudomonadota</taxon>
        <taxon>Gammaproteobacteria</taxon>
        <taxon>Lysobacterales</taxon>
        <taxon>Rhodanobacteraceae</taxon>
        <taxon>Dokdonella</taxon>
    </lineage>
</organism>
<dbReference type="RefSeq" id="WP_083965681.1">
    <property type="nucleotide sequence ID" value="NZ_CP015249.1"/>
</dbReference>
<dbReference type="PATRIC" id="fig|1300342.3.peg.3551"/>
<evidence type="ECO:0000313" key="3">
    <source>
        <dbReference type="Proteomes" id="UP000076830"/>
    </source>
</evidence>
<name>A0A160DYN3_9GAMM</name>
<protein>
    <submittedName>
        <fullName evidence="2">Hemin uptake protein HemP</fullName>
    </submittedName>
</protein>
<sequence length="73" mass="8034">MLTTSSLSTGSAHDAAPVRIATADSPRPPRAEQRAPRIDSQRLLSGGRELVIDHAGQEYRLRLTRNDKLILTK</sequence>
<dbReference type="AlphaFoldDB" id="A0A160DYN3"/>
<dbReference type="KEGG" id="dko:I596_3632"/>
<dbReference type="STRING" id="1300342.I596_3632"/>
<dbReference type="Gene3D" id="2.10.70.10">
    <property type="entry name" value="Complement Module, domain 1"/>
    <property type="match status" value="1"/>
</dbReference>
<dbReference type="OrthoDB" id="7870498at2"/>
<evidence type="ECO:0000256" key="1">
    <source>
        <dbReference type="SAM" id="MobiDB-lite"/>
    </source>
</evidence>
<gene>
    <name evidence="2" type="ORF">I596_3632</name>
</gene>
<evidence type="ECO:0000313" key="2">
    <source>
        <dbReference type="EMBL" id="ANB19620.1"/>
    </source>
</evidence>
<proteinExistence type="predicted"/>
<reference evidence="2 3" key="1">
    <citation type="submission" date="2016-04" db="EMBL/GenBank/DDBJ databases">
        <title>Complete genome sequence of Dokdonella koreensis DS-123T.</title>
        <authorList>
            <person name="Kim J.F."/>
            <person name="Lee H."/>
            <person name="Kwak M.-J."/>
        </authorList>
    </citation>
    <scope>NUCLEOTIDE SEQUENCE [LARGE SCALE GENOMIC DNA]</scope>
    <source>
        <strain evidence="2 3">DS-123</strain>
    </source>
</reference>
<accession>A0A160DYN3</accession>
<feature type="compositionally biased region" description="Polar residues" evidence="1">
    <location>
        <begin position="1"/>
        <end position="11"/>
    </location>
</feature>
<dbReference type="InterPro" id="IPR019600">
    <property type="entry name" value="Hemin_uptake_protein_HemP"/>
</dbReference>
<feature type="region of interest" description="Disordered" evidence="1">
    <location>
        <begin position="1"/>
        <end position="39"/>
    </location>
</feature>
<dbReference type="EMBL" id="CP015249">
    <property type="protein sequence ID" value="ANB19620.1"/>
    <property type="molecule type" value="Genomic_DNA"/>
</dbReference>
<dbReference type="Pfam" id="PF10636">
    <property type="entry name" value="hemP"/>
    <property type="match status" value="1"/>
</dbReference>
<dbReference type="Proteomes" id="UP000076830">
    <property type="component" value="Chromosome"/>
</dbReference>